<protein>
    <recommendedName>
        <fullName evidence="10">Major facilitator superfamily (MFS) profile domain-containing protein</fullName>
    </recommendedName>
</protein>
<dbReference type="PANTHER" id="PTHR43791">
    <property type="entry name" value="PERMEASE-RELATED"/>
    <property type="match status" value="1"/>
</dbReference>
<evidence type="ECO:0000256" key="5">
    <source>
        <dbReference type="ARBA" id="ARBA00023136"/>
    </source>
</evidence>
<evidence type="ECO:0000256" key="1">
    <source>
        <dbReference type="ARBA" id="ARBA00004141"/>
    </source>
</evidence>
<dbReference type="PANTHER" id="PTHR43791:SF65">
    <property type="entry name" value="MAJOR FACILITATOR SUPERFAMILY (MFS) PROFILE DOMAIN-CONTAINING PROTEIN-RELATED"/>
    <property type="match status" value="1"/>
</dbReference>
<reference evidence="8" key="1">
    <citation type="journal article" date="2023" name="PhytoFront">
        <title>Draft Genome Resources of Seven Strains of Tilletia horrida, Causal Agent of Kernel Smut of Rice.</title>
        <authorList>
            <person name="Khanal S."/>
            <person name="Antony Babu S."/>
            <person name="Zhou X.G."/>
        </authorList>
    </citation>
    <scope>NUCLEOTIDE SEQUENCE</scope>
    <source>
        <strain evidence="8">TX6</strain>
    </source>
</reference>
<dbReference type="InterPro" id="IPR011701">
    <property type="entry name" value="MFS"/>
</dbReference>
<feature type="compositionally biased region" description="Polar residues" evidence="6">
    <location>
        <begin position="1"/>
        <end position="10"/>
    </location>
</feature>
<dbReference type="GO" id="GO:0016020">
    <property type="term" value="C:membrane"/>
    <property type="evidence" value="ECO:0007669"/>
    <property type="project" value="UniProtKB-SubCell"/>
</dbReference>
<dbReference type="Pfam" id="PF07690">
    <property type="entry name" value="MFS_1"/>
    <property type="match status" value="1"/>
</dbReference>
<dbReference type="AlphaFoldDB" id="A0AAN6GT76"/>
<keyword evidence="3 7" id="KW-0812">Transmembrane</keyword>
<feature type="transmembrane region" description="Helical" evidence="7">
    <location>
        <begin position="306"/>
        <end position="326"/>
    </location>
</feature>
<dbReference type="SUPFAM" id="SSF103473">
    <property type="entry name" value="MFS general substrate transporter"/>
    <property type="match status" value="1"/>
</dbReference>
<feature type="transmembrane region" description="Helical" evidence="7">
    <location>
        <begin position="435"/>
        <end position="455"/>
    </location>
</feature>
<dbReference type="GO" id="GO:0022857">
    <property type="term" value="F:transmembrane transporter activity"/>
    <property type="evidence" value="ECO:0007669"/>
    <property type="project" value="InterPro"/>
</dbReference>
<keyword evidence="2" id="KW-0813">Transport</keyword>
<evidence type="ECO:0000256" key="7">
    <source>
        <dbReference type="SAM" id="Phobius"/>
    </source>
</evidence>
<name>A0AAN6GT76_9BASI</name>
<feature type="compositionally biased region" description="Basic and acidic residues" evidence="6">
    <location>
        <begin position="46"/>
        <end position="57"/>
    </location>
</feature>
<feature type="region of interest" description="Disordered" evidence="6">
    <location>
        <begin position="1"/>
        <end position="63"/>
    </location>
</feature>
<evidence type="ECO:0000256" key="2">
    <source>
        <dbReference type="ARBA" id="ARBA00022448"/>
    </source>
</evidence>
<keyword evidence="5 7" id="KW-0472">Membrane</keyword>
<organism evidence="8 9">
    <name type="scientific">Tilletia horrida</name>
    <dbReference type="NCBI Taxonomy" id="155126"/>
    <lineage>
        <taxon>Eukaryota</taxon>
        <taxon>Fungi</taxon>
        <taxon>Dikarya</taxon>
        <taxon>Basidiomycota</taxon>
        <taxon>Ustilaginomycotina</taxon>
        <taxon>Exobasidiomycetes</taxon>
        <taxon>Tilletiales</taxon>
        <taxon>Tilletiaceae</taxon>
        <taxon>Tilletia</taxon>
    </lineage>
</organism>
<evidence type="ECO:0008006" key="10">
    <source>
        <dbReference type="Google" id="ProtNLM"/>
    </source>
</evidence>
<dbReference type="EMBL" id="JAPDMZ010000018">
    <property type="protein sequence ID" value="KAK0556220.1"/>
    <property type="molecule type" value="Genomic_DNA"/>
</dbReference>
<feature type="compositionally biased region" description="Polar residues" evidence="6">
    <location>
        <begin position="19"/>
        <end position="33"/>
    </location>
</feature>
<sequence length="589" mass="66014">MSYPVSTGASVHSALPVVLQNNGQTASPTSDSEQNSEKAASLASVTHKESSREKGDLVEPEDDPAPYKFADFFRRRRSAKARYEPDAIATVRAAFDDDALEPQYRPPTVWENHAAYDPDFRWTYREQDEVTRILDKRVMVFAMLFFAVLNIDRNNLAAANSDNILKDLGLTTNDFNNATSLFRGMFLLAELPGQILSKRFGPDRFIPCQMAVWGILTIAQMGLSGKHSYYACRALLGLAQGSFIPDLLLYLSYFYTKKQLPIRLALFWVAMNGANGLAAVVSAGILEMRGVAGLAGWRWLFFWEGLLSIALAAVAFVVFVPSATSAKWLNDRQTKIVVNRVLRDDPGKHQMHNRAPLTVKHFIENVTNWRFYPFIVIGILFAIPQSPPQTYLTLSLRSFGFSRIKTQALSSVQYWVAIPLGIAIVALSDTVRERALVALIQDLWILPLIAAILGLGKRVTAWKYFGLATLIGGAPYAHPIQTAWVSASSGNVSERTIQASLYNMAVQAGSIIASQVYRADDKPLYHRGNSVLVAICAFNIVFYIATRFFYRAMNRSRDRKWNAMSSEEKARYLAENPPSNRRLDFRFEY</sequence>
<feature type="transmembrane region" description="Helical" evidence="7">
    <location>
        <begin position="407"/>
        <end position="428"/>
    </location>
</feature>
<keyword evidence="4 7" id="KW-1133">Transmembrane helix</keyword>
<dbReference type="InterPro" id="IPR036259">
    <property type="entry name" value="MFS_trans_sf"/>
</dbReference>
<comment type="subcellular location">
    <subcellularLocation>
        <location evidence="1">Membrane</location>
        <topology evidence="1">Multi-pass membrane protein</topology>
    </subcellularLocation>
</comment>
<feature type="transmembrane region" description="Helical" evidence="7">
    <location>
        <begin position="235"/>
        <end position="253"/>
    </location>
</feature>
<dbReference type="Gene3D" id="1.20.1250.20">
    <property type="entry name" value="MFS general substrate transporter like domains"/>
    <property type="match status" value="1"/>
</dbReference>
<dbReference type="Proteomes" id="UP001176517">
    <property type="component" value="Unassembled WGS sequence"/>
</dbReference>
<comment type="caution">
    <text evidence="8">The sequence shown here is derived from an EMBL/GenBank/DDBJ whole genome shotgun (WGS) entry which is preliminary data.</text>
</comment>
<feature type="transmembrane region" description="Helical" evidence="7">
    <location>
        <begin position="531"/>
        <end position="550"/>
    </location>
</feature>
<evidence type="ECO:0000256" key="3">
    <source>
        <dbReference type="ARBA" id="ARBA00022692"/>
    </source>
</evidence>
<keyword evidence="9" id="KW-1185">Reference proteome</keyword>
<feature type="transmembrane region" description="Helical" evidence="7">
    <location>
        <begin position="369"/>
        <end position="387"/>
    </location>
</feature>
<evidence type="ECO:0000256" key="4">
    <source>
        <dbReference type="ARBA" id="ARBA00022989"/>
    </source>
</evidence>
<evidence type="ECO:0000313" key="8">
    <source>
        <dbReference type="EMBL" id="KAK0556220.1"/>
    </source>
</evidence>
<dbReference type="FunFam" id="1.20.1250.20:FF:000106">
    <property type="entry name" value="MFS transporter, putative"/>
    <property type="match status" value="1"/>
</dbReference>
<evidence type="ECO:0000313" key="9">
    <source>
        <dbReference type="Proteomes" id="UP001176517"/>
    </source>
</evidence>
<gene>
    <name evidence="8" type="ORF">OC846_001314</name>
</gene>
<proteinExistence type="predicted"/>
<feature type="transmembrane region" description="Helical" evidence="7">
    <location>
        <begin position="265"/>
        <end position="286"/>
    </location>
</feature>
<accession>A0AAN6GT76</accession>
<evidence type="ECO:0000256" key="6">
    <source>
        <dbReference type="SAM" id="MobiDB-lite"/>
    </source>
</evidence>